<dbReference type="SUPFAM" id="SSF53335">
    <property type="entry name" value="S-adenosyl-L-methionine-dependent methyltransferases"/>
    <property type="match status" value="1"/>
</dbReference>
<dbReference type="GO" id="GO:0032259">
    <property type="term" value="P:methylation"/>
    <property type="evidence" value="ECO:0007669"/>
    <property type="project" value="UniProtKB-KW"/>
</dbReference>
<protein>
    <submittedName>
        <fullName evidence="2">S-adenosyl-L-methionine-dependent methyltransferase</fullName>
    </submittedName>
</protein>
<dbReference type="PANTHER" id="PTHR43591">
    <property type="entry name" value="METHYLTRANSFERASE"/>
    <property type="match status" value="1"/>
</dbReference>
<sequence>MGFTKSTTARHASRTTQSDAAFLLPYIQPHHHILDIGCGPGTITAGFLELVPHGSVTGIDLSSTVLQQAQETTQALIARSPETQRGKITYQEGDVVVGPSLQDDAFDVVFASQVLVHLPGQNTAVRALKEIRRVVKAGGIPEYNLEELWGQNALKGIGIDEWPGPKMKGHYRQAGFDVDVGSNVYAGTIDERKTFARSYTGRFNPGEQCRESWIKAGVSDEEIRDPVQTLEKWADTQDAWATHIQSELLAWK</sequence>
<dbReference type="Pfam" id="PF13649">
    <property type="entry name" value="Methyltransf_25"/>
    <property type="match status" value="1"/>
</dbReference>
<dbReference type="GO" id="GO:0008168">
    <property type="term" value="F:methyltransferase activity"/>
    <property type="evidence" value="ECO:0007669"/>
    <property type="project" value="UniProtKB-KW"/>
</dbReference>
<reference evidence="2" key="1">
    <citation type="journal article" date="2020" name="Stud. Mycol.">
        <title>101 Dothideomycetes genomes: a test case for predicting lifestyles and emergence of pathogens.</title>
        <authorList>
            <person name="Haridas S."/>
            <person name="Albert R."/>
            <person name="Binder M."/>
            <person name="Bloem J."/>
            <person name="Labutti K."/>
            <person name="Salamov A."/>
            <person name="Andreopoulos B."/>
            <person name="Baker S."/>
            <person name="Barry K."/>
            <person name="Bills G."/>
            <person name="Bluhm B."/>
            <person name="Cannon C."/>
            <person name="Castanera R."/>
            <person name="Culley D."/>
            <person name="Daum C."/>
            <person name="Ezra D."/>
            <person name="Gonzalez J."/>
            <person name="Henrissat B."/>
            <person name="Kuo A."/>
            <person name="Liang C."/>
            <person name="Lipzen A."/>
            <person name="Lutzoni F."/>
            <person name="Magnuson J."/>
            <person name="Mondo S."/>
            <person name="Nolan M."/>
            <person name="Ohm R."/>
            <person name="Pangilinan J."/>
            <person name="Park H.-J."/>
            <person name="Ramirez L."/>
            <person name="Alfaro M."/>
            <person name="Sun H."/>
            <person name="Tritt A."/>
            <person name="Yoshinaga Y."/>
            <person name="Zwiers L.-H."/>
            <person name="Turgeon B."/>
            <person name="Goodwin S."/>
            <person name="Spatafora J."/>
            <person name="Crous P."/>
            <person name="Grigoriev I."/>
        </authorList>
    </citation>
    <scope>NUCLEOTIDE SEQUENCE</scope>
    <source>
        <strain evidence="2">Tuck. ex Michener</strain>
    </source>
</reference>
<name>A0A6A6GSC2_VIRVR</name>
<dbReference type="EMBL" id="ML991901">
    <property type="protein sequence ID" value="KAF2228664.1"/>
    <property type="molecule type" value="Genomic_DNA"/>
</dbReference>
<dbReference type="Gene3D" id="3.40.50.150">
    <property type="entry name" value="Vaccinia Virus protein VP39"/>
    <property type="match status" value="1"/>
</dbReference>
<evidence type="ECO:0000259" key="1">
    <source>
        <dbReference type="Pfam" id="PF13649"/>
    </source>
</evidence>
<keyword evidence="2" id="KW-0489">Methyltransferase</keyword>
<evidence type="ECO:0000313" key="3">
    <source>
        <dbReference type="Proteomes" id="UP000800092"/>
    </source>
</evidence>
<dbReference type="AlphaFoldDB" id="A0A6A6GSC2"/>
<keyword evidence="3" id="KW-1185">Reference proteome</keyword>
<accession>A0A6A6GSC2</accession>
<organism evidence="2 3">
    <name type="scientific">Viridothelium virens</name>
    <name type="common">Speckled blister lichen</name>
    <name type="synonym">Trypethelium virens</name>
    <dbReference type="NCBI Taxonomy" id="1048519"/>
    <lineage>
        <taxon>Eukaryota</taxon>
        <taxon>Fungi</taxon>
        <taxon>Dikarya</taxon>
        <taxon>Ascomycota</taxon>
        <taxon>Pezizomycotina</taxon>
        <taxon>Dothideomycetes</taxon>
        <taxon>Dothideomycetes incertae sedis</taxon>
        <taxon>Trypetheliales</taxon>
        <taxon>Trypetheliaceae</taxon>
        <taxon>Viridothelium</taxon>
    </lineage>
</organism>
<evidence type="ECO:0000313" key="2">
    <source>
        <dbReference type="EMBL" id="KAF2228664.1"/>
    </source>
</evidence>
<dbReference type="InterPro" id="IPR029063">
    <property type="entry name" value="SAM-dependent_MTases_sf"/>
</dbReference>
<dbReference type="InterPro" id="IPR041698">
    <property type="entry name" value="Methyltransf_25"/>
</dbReference>
<keyword evidence="2" id="KW-0808">Transferase</keyword>
<dbReference type="PANTHER" id="PTHR43591:SF24">
    <property type="entry name" value="2-METHOXY-6-POLYPRENYL-1,4-BENZOQUINOL METHYLASE, MITOCHONDRIAL"/>
    <property type="match status" value="1"/>
</dbReference>
<dbReference type="CDD" id="cd02440">
    <property type="entry name" value="AdoMet_MTases"/>
    <property type="match status" value="1"/>
</dbReference>
<gene>
    <name evidence="2" type="ORF">EV356DRAFT_541415</name>
</gene>
<proteinExistence type="predicted"/>
<feature type="domain" description="Methyltransferase" evidence="1">
    <location>
        <begin position="33"/>
        <end position="139"/>
    </location>
</feature>
<dbReference type="Proteomes" id="UP000800092">
    <property type="component" value="Unassembled WGS sequence"/>
</dbReference>
<dbReference type="OrthoDB" id="10017101at2759"/>